<evidence type="ECO:0000256" key="9">
    <source>
        <dbReference type="ARBA" id="ARBA00031306"/>
    </source>
</evidence>
<evidence type="ECO:0000256" key="8">
    <source>
        <dbReference type="ARBA" id="ARBA00022842"/>
    </source>
</evidence>
<evidence type="ECO:0000256" key="3">
    <source>
        <dbReference type="ARBA" id="ARBA00016337"/>
    </source>
</evidence>
<name>A0A3B0R3C7_9ZZZZ</name>
<keyword evidence="11" id="KW-1133">Transmembrane helix</keyword>
<gene>
    <name evidence="12" type="ORF">MNBD_DELTA01-81</name>
</gene>
<dbReference type="Gene3D" id="3.10.520.10">
    <property type="entry name" value="ApbE-like domains"/>
    <property type="match status" value="1"/>
</dbReference>
<dbReference type="PANTHER" id="PTHR30040">
    <property type="entry name" value="THIAMINE BIOSYNTHESIS LIPOPROTEIN APBE"/>
    <property type="match status" value="1"/>
</dbReference>
<proteinExistence type="predicted"/>
<keyword evidence="8" id="KW-0460">Magnesium</keyword>
<evidence type="ECO:0000313" key="12">
    <source>
        <dbReference type="EMBL" id="VAV82368.1"/>
    </source>
</evidence>
<feature type="transmembrane region" description="Helical" evidence="11">
    <location>
        <begin position="9"/>
        <end position="28"/>
    </location>
</feature>
<keyword evidence="6" id="KW-0479">Metal-binding</keyword>
<evidence type="ECO:0000256" key="7">
    <source>
        <dbReference type="ARBA" id="ARBA00022827"/>
    </source>
</evidence>
<dbReference type="PANTHER" id="PTHR30040:SF2">
    <property type="entry name" value="FAD:PROTEIN FMN TRANSFERASE"/>
    <property type="match status" value="1"/>
</dbReference>
<keyword evidence="11" id="KW-0812">Transmembrane</keyword>
<keyword evidence="7" id="KW-0274">FAD</keyword>
<dbReference type="EMBL" id="UOEA01000014">
    <property type="protein sequence ID" value="VAV82368.1"/>
    <property type="molecule type" value="Genomic_DNA"/>
</dbReference>
<dbReference type="InterPro" id="IPR024932">
    <property type="entry name" value="ApbE"/>
</dbReference>
<protein>
    <recommendedName>
        <fullName evidence="3">FAD:protein FMN transferase</fullName>
        <ecNumber evidence="2">2.7.1.180</ecNumber>
    </recommendedName>
    <alternativeName>
        <fullName evidence="9">Flavin transferase</fullName>
    </alternativeName>
</protein>
<dbReference type="GO" id="GO:0046872">
    <property type="term" value="F:metal ion binding"/>
    <property type="evidence" value="ECO:0007669"/>
    <property type="project" value="UniProtKB-KW"/>
</dbReference>
<keyword evidence="4" id="KW-0285">Flavoprotein</keyword>
<organism evidence="12">
    <name type="scientific">hydrothermal vent metagenome</name>
    <dbReference type="NCBI Taxonomy" id="652676"/>
    <lineage>
        <taxon>unclassified sequences</taxon>
        <taxon>metagenomes</taxon>
        <taxon>ecological metagenomes</taxon>
    </lineage>
</organism>
<evidence type="ECO:0000256" key="5">
    <source>
        <dbReference type="ARBA" id="ARBA00022679"/>
    </source>
</evidence>
<keyword evidence="11" id="KW-0472">Membrane</keyword>
<evidence type="ECO:0000256" key="1">
    <source>
        <dbReference type="ARBA" id="ARBA00001946"/>
    </source>
</evidence>
<dbReference type="Pfam" id="PF02424">
    <property type="entry name" value="ApbE"/>
    <property type="match status" value="1"/>
</dbReference>
<dbReference type="EC" id="2.7.1.180" evidence="2"/>
<sequence>MTRHTKKNLIYFAGAIILFLLGMSLFIINKPLKIRNYVKVRMGTFVEIVLKGDNPEAAQTAFDEIARLEEIFSSYKPDSEVSRISKNAGIRPVKVSGDVIEVLEAALKISIATDGAFDPTIGAVTKLWDFSKVGGMNTEEGKLTVDSPIPTREALARNLPLVNYRKISINKNASTVMLDKKGMTLNLGGVAKGYIVRKAFLKMQEEHDVNWAVIRAGGDMTVFHDPKSKLEVEKSKDPLTVGIQHPRKKSIIVGMLELTPYDESFSTRAASSISTSGDYERFFIRDEKRYHHILDPRTGMPAGNSQSATILSRDPILADALSTSVFILGEEKGMALIEATDGVEGVIINKDGVVSVSSGLTDIYKPHN</sequence>
<evidence type="ECO:0000256" key="2">
    <source>
        <dbReference type="ARBA" id="ARBA00011955"/>
    </source>
</evidence>
<evidence type="ECO:0000256" key="11">
    <source>
        <dbReference type="SAM" id="Phobius"/>
    </source>
</evidence>
<dbReference type="AlphaFoldDB" id="A0A3B0R3C7"/>
<evidence type="ECO:0000256" key="6">
    <source>
        <dbReference type="ARBA" id="ARBA00022723"/>
    </source>
</evidence>
<evidence type="ECO:0000256" key="10">
    <source>
        <dbReference type="ARBA" id="ARBA00048540"/>
    </source>
</evidence>
<dbReference type="PIRSF" id="PIRSF006268">
    <property type="entry name" value="ApbE"/>
    <property type="match status" value="1"/>
</dbReference>
<accession>A0A3B0R3C7</accession>
<dbReference type="GO" id="GO:0016740">
    <property type="term" value="F:transferase activity"/>
    <property type="evidence" value="ECO:0007669"/>
    <property type="project" value="UniProtKB-KW"/>
</dbReference>
<comment type="catalytic activity">
    <reaction evidence="10">
        <text>L-threonyl-[protein] + FAD = FMN-L-threonyl-[protein] + AMP + H(+)</text>
        <dbReference type="Rhea" id="RHEA:36847"/>
        <dbReference type="Rhea" id="RHEA-COMP:11060"/>
        <dbReference type="Rhea" id="RHEA-COMP:11061"/>
        <dbReference type="ChEBI" id="CHEBI:15378"/>
        <dbReference type="ChEBI" id="CHEBI:30013"/>
        <dbReference type="ChEBI" id="CHEBI:57692"/>
        <dbReference type="ChEBI" id="CHEBI:74257"/>
        <dbReference type="ChEBI" id="CHEBI:456215"/>
        <dbReference type="EC" id="2.7.1.180"/>
    </reaction>
</comment>
<keyword evidence="5" id="KW-0808">Transferase</keyword>
<comment type="cofactor">
    <cofactor evidence="1">
        <name>Mg(2+)</name>
        <dbReference type="ChEBI" id="CHEBI:18420"/>
    </cofactor>
</comment>
<evidence type="ECO:0000256" key="4">
    <source>
        <dbReference type="ARBA" id="ARBA00022630"/>
    </source>
</evidence>
<dbReference type="SUPFAM" id="SSF143631">
    <property type="entry name" value="ApbE-like"/>
    <property type="match status" value="1"/>
</dbReference>
<dbReference type="InterPro" id="IPR003374">
    <property type="entry name" value="ApbE-like_sf"/>
</dbReference>
<reference evidence="12" key="1">
    <citation type="submission" date="2018-06" db="EMBL/GenBank/DDBJ databases">
        <authorList>
            <person name="Zhirakovskaya E."/>
        </authorList>
    </citation>
    <scope>NUCLEOTIDE SEQUENCE</scope>
</reference>